<feature type="compositionally biased region" description="Pro residues" evidence="1">
    <location>
        <begin position="96"/>
        <end position="116"/>
    </location>
</feature>
<reference evidence="3 4" key="1">
    <citation type="submission" date="2017-02" db="EMBL/GenBank/DDBJ databases">
        <authorList>
            <person name="Peterson S.W."/>
        </authorList>
    </citation>
    <scope>NUCLEOTIDE SEQUENCE [LARGE SCALE GENOMIC DNA]</scope>
    <source>
        <strain evidence="3 4">3F5N</strain>
    </source>
</reference>
<evidence type="ECO:0000256" key="1">
    <source>
        <dbReference type="SAM" id="MobiDB-lite"/>
    </source>
</evidence>
<evidence type="ECO:0000313" key="4">
    <source>
        <dbReference type="Proteomes" id="UP000195766"/>
    </source>
</evidence>
<dbReference type="AlphaFoldDB" id="A0A1R4FU60"/>
<dbReference type="Pfam" id="PF05036">
    <property type="entry name" value="SPOR"/>
    <property type="match status" value="1"/>
</dbReference>
<dbReference type="InterPro" id="IPR007730">
    <property type="entry name" value="SPOR-like_dom"/>
</dbReference>
<dbReference type="RefSeq" id="WP_087140274.1">
    <property type="nucleotide sequence ID" value="NZ_FUIE01000037.1"/>
</dbReference>
<dbReference type="GO" id="GO:0042834">
    <property type="term" value="F:peptidoglycan binding"/>
    <property type="evidence" value="ECO:0007669"/>
    <property type="project" value="InterPro"/>
</dbReference>
<protein>
    <recommendedName>
        <fullName evidence="2">SPOR domain-containing protein</fullName>
    </recommendedName>
</protein>
<evidence type="ECO:0000259" key="2">
    <source>
        <dbReference type="Pfam" id="PF05036"/>
    </source>
</evidence>
<dbReference type="OrthoDB" id="7203131at2"/>
<proteinExistence type="predicted"/>
<accession>A0A1R4FU60</accession>
<feature type="domain" description="SPOR" evidence="2">
    <location>
        <begin position="128"/>
        <end position="198"/>
    </location>
</feature>
<feature type="region of interest" description="Disordered" evidence="1">
    <location>
        <begin position="91"/>
        <end position="116"/>
    </location>
</feature>
<gene>
    <name evidence="3" type="ORF">FM111_07000</name>
</gene>
<name>A0A1R4FU60_BREDI</name>
<sequence>MNASVLLRLAPICVLAGLLIGCGVVESDPNRFESAAERIAAIPLSGEEAGNAHSVAASDRPRERAAPLKVELMTPHELWDAREGLTAKVRLASAPGPTPGPTPTAYPDPEAPPPAVTAPKPMIVAARHVQLGAYSSEDGARAAWMRLSRGPGGTVLSELQPVYEAVEIGGRRLFRLKVAATAGQAQALCRDLAASDPWCARSGAASV</sequence>
<dbReference type="Proteomes" id="UP000195766">
    <property type="component" value="Unassembled WGS sequence"/>
</dbReference>
<evidence type="ECO:0000313" key="3">
    <source>
        <dbReference type="EMBL" id="SJM59367.1"/>
    </source>
</evidence>
<dbReference type="EMBL" id="FUIE01000037">
    <property type="protein sequence ID" value="SJM59367.1"/>
    <property type="molecule type" value="Genomic_DNA"/>
</dbReference>
<organism evidence="3 4">
    <name type="scientific">Brevundimonas diminuta 3F5N</name>
    <dbReference type="NCBI Taxonomy" id="1255603"/>
    <lineage>
        <taxon>Bacteria</taxon>
        <taxon>Pseudomonadati</taxon>
        <taxon>Pseudomonadota</taxon>
        <taxon>Alphaproteobacteria</taxon>
        <taxon>Caulobacterales</taxon>
        <taxon>Caulobacteraceae</taxon>
        <taxon>Brevundimonas</taxon>
    </lineage>
</organism>